<evidence type="ECO:0000313" key="1">
    <source>
        <dbReference type="EMBL" id="MDF0752730.1"/>
    </source>
</evidence>
<reference evidence="1" key="1">
    <citation type="submission" date="2022-07" db="EMBL/GenBank/DDBJ databases">
        <title>Marinobacter iranensis a new bacterium isolate from a hipersaline lake in Iran.</title>
        <authorList>
            <person name="Mohammad A.M.A."/>
            <person name="Cristina S.-P."/>
            <person name="Antonio V."/>
        </authorList>
    </citation>
    <scope>NUCLEOTIDE SEQUENCE</scope>
    <source>
        <strain evidence="1">71-i</strain>
    </source>
</reference>
<comment type="caution">
    <text evidence="1">The sequence shown here is derived from an EMBL/GenBank/DDBJ whole genome shotgun (WGS) entry which is preliminary data.</text>
</comment>
<name>A0ABT5YGF2_9GAMM</name>
<accession>A0ABT5YGF2</accession>
<evidence type="ECO:0000313" key="2">
    <source>
        <dbReference type="Proteomes" id="UP001143391"/>
    </source>
</evidence>
<dbReference type="Proteomes" id="UP001143391">
    <property type="component" value="Unassembled WGS sequence"/>
</dbReference>
<dbReference type="EMBL" id="JANCMW010000023">
    <property type="protein sequence ID" value="MDF0752730.1"/>
    <property type="molecule type" value="Genomic_DNA"/>
</dbReference>
<feature type="non-terminal residue" evidence="1">
    <location>
        <position position="69"/>
    </location>
</feature>
<organism evidence="1 2">
    <name type="scientific">Marinobacter iranensis</name>
    <dbReference type="NCBI Taxonomy" id="2962607"/>
    <lineage>
        <taxon>Bacteria</taxon>
        <taxon>Pseudomonadati</taxon>
        <taxon>Pseudomonadota</taxon>
        <taxon>Gammaproteobacteria</taxon>
        <taxon>Pseudomonadales</taxon>
        <taxon>Marinobacteraceae</taxon>
        <taxon>Marinobacter</taxon>
    </lineage>
</organism>
<protein>
    <submittedName>
        <fullName evidence="1">Uncharacterized protein</fullName>
    </submittedName>
</protein>
<proteinExistence type="predicted"/>
<dbReference type="RefSeq" id="WP_275710336.1">
    <property type="nucleotide sequence ID" value="NZ_JANCMW010000023.1"/>
</dbReference>
<keyword evidence="2" id="KW-1185">Reference proteome</keyword>
<sequence length="69" mass="7397">MDIKSIGDARVTQLNHSVHWLEAASHTNFADTFSEAADVGYNVQCSGSMIPDTNVGGNITTINEVSDDQ</sequence>
<gene>
    <name evidence="1" type="ORF">NLU14_21100</name>
</gene>